<evidence type="ECO:0000256" key="1">
    <source>
        <dbReference type="SAM" id="MobiDB-lite"/>
    </source>
</evidence>
<organism evidence="3 4">
    <name type="scientific">Dactylosporangium darangshiense</name>
    <dbReference type="NCBI Taxonomy" id="579108"/>
    <lineage>
        <taxon>Bacteria</taxon>
        <taxon>Bacillati</taxon>
        <taxon>Actinomycetota</taxon>
        <taxon>Actinomycetes</taxon>
        <taxon>Micromonosporales</taxon>
        <taxon>Micromonosporaceae</taxon>
        <taxon>Dactylosporangium</taxon>
    </lineage>
</organism>
<dbReference type="SUPFAM" id="SSF88946">
    <property type="entry name" value="Sigma2 domain of RNA polymerase sigma factors"/>
    <property type="match status" value="1"/>
</dbReference>
<keyword evidence="4" id="KW-1185">Reference proteome</keyword>
<dbReference type="EMBL" id="BAABAT010000131">
    <property type="protein sequence ID" value="GAA4264287.1"/>
    <property type="molecule type" value="Genomic_DNA"/>
</dbReference>
<dbReference type="InterPro" id="IPR007627">
    <property type="entry name" value="RNA_pol_sigma70_r2"/>
</dbReference>
<protein>
    <recommendedName>
        <fullName evidence="2">RNA polymerase sigma-70 region 2 domain-containing protein</fullName>
    </recommendedName>
</protein>
<dbReference type="InterPro" id="IPR013325">
    <property type="entry name" value="RNA_pol_sigma_r2"/>
</dbReference>
<feature type="region of interest" description="Disordered" evidence="1">
    <location>
        <begin position="1"/>
        <end position="29"/>
    </location>
</feature>
<dbReference type="Proteomes" id="UP001500620">
    <property type="component" value="Unassembled WGS sequence"/>
</dbReference>
<reference evidence="4" key="1">
    <citation type="journal article" date="2019" name="Int. J. Syst. Evol. Microbiol.">
        <title>The Global Catalogue of Microorganisms (GCM) 10K type strain sequencing project: providing services to taxonomists for standard genome sequencing and annotation.</title>
        <authorList>
            <consortium name="The Broad Institute Genomics Platform"/>
            <consortium name="The Broad Institute Genome Sequencing Center for Infectious Disease"/>
            <person name="Wu L."/>
            <person name="Ma J."/>
        </authorList>
    </citation>
    <scope>NUCLEOTIDE SEQUENCE [LARGE SCALE GENOMIC DNA]</scope>
    <source>
        <strain evidence="4">JCM 17441</strain>
    </source>
</reference>
<accession>A0ABP8DWD1</accession>
<name>A0ABP8DWD1_9ACTN</name>
<evidence type="ECO:0000313" key="3">
    <source>
        <dbReference type="EMBL" id="GAA4264287.1"/>
    </source>
</evidence>
<feature type="domain" description="RNA polymerase sigma-70 region 2" evidence="2">
    <location>
        <begin position="78"/>
        <end position="131"/>
    </location>
</feature>
<evidence type="ECO:0000313" key="4">
    <source>
        <dbReference type="Proteomes" id="UP001500620"/>
    </source>
</evidence>
<dbReference type="Gene3D" id="1.20.120.1810">
    <property type="match status" value="1"/>
</dbReference>
<dbReference type="Pfam" id="PF04542">
    <property type="entry name" value="Sigma70_r2"/>
    <property type="match status" value="1"/>
</dbReference>
<evidence type="ECO:0000259" key="2">
    <source>
        <dbReference type="Pfam" id="PF04542"/>
    </source>
</evidence>
<dbReference type="RefSeq" id="WP_345144849.1">
    <property type="nucleotide sequence ID" value="NZ_BAABAT010000131.1"/>
</dbReference>
<sequence length="208" mass="22460">MTMLAAPTSNLAPQAATQSTPRPYAGRPARRTTAVATAARRADSLPAYPPDTTEHLLRVRVRLPAAHPDRDVLRTRAIEDNLPLANRLAWRYAGRGERYDNLVQVAALALVKAVDGYNPDRTTPVVGYAVPTSPAPDTAGPAWSPTPGWRALFSSYGTFVHIVDSAMRVMLASTGHPHLILRLGTIDPADSGRPHAPRLPADQIIERA</sequence>
<feature type="compositionally biased region" description="Polar residues" evidence="1">
    <location>
        <begin position="7"/>
        <end position="21"/>
    </location>
</feature>
<proteinExistence type="predicted"/>
<comment type="caution">
    <text evidence="3">The sequence shown here is derived from an EMBL/GenBank/DDBJ whole genome shotgun (WGS) entry which is preliminary data.</text>
</comment>
<gene>
    <name evidence="3" type="ORF">GCM10022255_116530</name>
</gene>